<proteinExistence type="predicted"/>
<gene>
    <name evidence="1" type="ORF">NP589_03020</name>
</gene>
<comment type="caution">
    <text evidence="1">The sequence shown here is derived from an EMBL/GenBank/DDBJ whole genome shotgun (WGS) entry which is preliminary data.</text>
</comment>
<dbReference type="RefSeq" id="WP_256605625.1">
    <property type="nucleotide sequence ID" value="NZ_JANIBL010000005.1"/>
</dbReference>
<evidence type="ECO:0000313" key="1">
    <source>
        <dbReference type="EMBL" id="MCQ8116380.1"/>
    </source>
</evidence>
<keyword evidence="2" id="KW-1185">Reference proteome</keyword>
<accession>A0ABT1TNM5</accession>
<evidence type="ECO:0000313" key="2">
    <source>
        <dbReference type="Proteomes" id="UP001524570"/>
    </source>
</evidence>
<reference evidence="1 2" key="1">
    <citation type="submission" date="2022-07" db="EMBL/GenBank/DDBJ databases">
        <title>Methylomonas rivi sp. nov., Methylomonas rosea sp. nov., Methylomonas aureus sp. nov. and Methylomonas subterranea sp. nov., four novel methanotrophs isolated from a freshwater creek and the deep terrestrial subsurface.</title>
        <authorList>
            <person name="Abin C."/>
            <person name="Sankaranarayanan K."/>
            <person name="Garner C."/>
            <person name="Sindelar R."/>
            <person name="Kotary K."/>
            <person name="Garner R."/>
            <person name="Barclay S."/>
            <person name="Lawson P."/>
            <person name="Krumholz L."/>
        </authorList>
    </citation>
    <scope>NUCLEOTIDE SEQUENCE [LARGE SCALE GENOMIC DNA]</scope>
    <source>
        <strain evidence="1 2">WSC-7</strain>
    </source>
</reference>
<sequence length="94" mass="11483">MRFDWDEYKNQLLKNTRGVCFEDVLVAIGEERLLDVLPHHNVDKYPHQTIFIVRIRDYIYYVPFVEDNETIFLKNIIPSRKYHKQYFKEAHHGD</sequence>
<dbReference type="Proteomes" id="UP001524570">
    <property type="component" value="Unassembled WGS sequence"/>
</dbReference>
<dbReference type="EMBL" id="JANIBL010000005">
    <property type="protein sequence ID" value="MCQ8116380.1"/>
    <property type="molecule type" value="Genomic_DNA"/>
</dbReference>
<protein>
    <submittedName>
        <fullName evidence="1">Toxin</fullName>
    </submittedName>
</protein>
<organism evidence="1 2">
    <name type="scientific">Methylomonas rosea</name>
    <dbReference type="NCBI Taxonomy" id="2952227"/>
    <lineage>
        <taxon>Bacteria</taxon>
        <taxon>Pseudomonadati</taxon>
        <taxon>Pseudomonadota</taxon>
        <taxon>Gammaproteobacteria</taxon>
        <taxon>Methylococcales</taxon>
        <taxon>Methylococcaceae</taxon>
        <taxon>Methylomonas</taxon>
    </lineage>
</organism>
<name>A0ABT1TNM5_9GAMM</name>